<name>A0ABW0VTJ6_9ACTN</name>
<proteinExistence type="predicted"/>
<sequence>MAVIGNTFLNLLDVHRGTEAGAVLEVLSQTAAITQDAFIGEANRGTYHEHSIRTGLPSVAWGAIYQGIKQSKGHTQIVKDTTGFVEGLASIDERLLEIEPEKSAQVRLSEASGYLEAMTQEWETGVFYHDTATAPEKFKGLSARYNSLANANVVSAGGSGSDNTSVWFVTWGEPFTSLIHPKGTPGGIVREDKGSQRILDSNGDPYYVKEELFRLHTGVAVGDWRY</sequence>
<feature type="non-terminal residue" evidence="1">
    <location>
        <position position="226"/>
    </location>
</feature>
<gene>
    <name evidence="1" type="ORF">ACFPZF_40235</name>
</gene>
<dbReference type="Proteomes" id="UP001596066">
    <property type="component" value="Unassembled WGS sequence"/>
</dbReference>
<dbReference type="NCBIfam" id="NF045672">
    <property type="entry name" value="MCP_gp7_epsi_15"/>
    <property type="match status" value="1"/>
</dbReference>
<evidence type="ECO:0000313" key="1">
    <source>
        <dbReference type="EMBL" id="MFC5647515.1"/>
    </source>
</evidence>
<reference evidence="2" key="1">
    <citation type="journal article" date="2019" name="Int. J. Syst. Evol. Microbiol.">
        <title>The Global Catalogue of Microorganisms (GCM) 10K type strain sequencing project: providing services to taxonomists for standard genome sequencing and annotation.</title>
        <authorList>
            <consortium name="The Broad Institute Genomics Platform"/>
            <consortium name="The Broad Institute Genome Sequencing Center for Infectious Disease"/>
            <person name="Wu L."/>
            <person name="Ma J."/>
        </authorList>
    </citation>
    <scope>NUCLEOTIDE SEQUENCE [LARGE SCALE GENOMIC DNA]</scope>
    <source>
        <strain evidence="2">CGMCC 4.1622</strain>
    </source>
</reference>
<dbReference type="EMBL" id="JBHSOC010000241">
    <property type="protein sequence ID" value="MFC5647515.1"/>
    <property type="molecule type" value="Genomic_DNA"/>
</dbReference>
<evidence type="ECO:0000313" key="2">
    <source>
        <dbReference type="Proteomes" id="UP001596066"/>
    </source>
</evidence>
<dbReference type="RefSeq" id="WP_380233027.1">
    <property type="nucleotide sequence ID" value="NZ_JBHSOC010000241.1"/>
</dbReference>
<dbReference type="Pfam" id="PF20911">
    <property type="entry name" value="GP7"/>
    <property type="match status" value="1"/>
</dbReference>
<dbReference type="InterPro" id="IPR048813">
    <property type="entry name" value="GP7-like"/>
</dbReference>
<protein>
    <submittedName>
        <fullName evidence="1">Major capsid protein</fullName>
    </submittedName>
</protein>
<keyword evidence="2" id="KW-1185">Reference proteome</keyword>
<organism evidence="1 2">
    <name type="scientific">Kitasatospora cinereorecta</name>
    <dbReference type="NCBI Taxonomy" id="285560"/>
    <lineage>
        <taxon>Bacteria</taxon>
        <taxon>Bacillati</taxon>
        <taxon>Actinomycetota</taxon>
        <taxon>Actinomycetes</taxon>
        <taxon>Kitasatosporales</taxon>
        <taxon>Streptomycetaceae</taxon>
        <taxon>Kitasatospora</taxon>
    </lineage>
</organism>
<accession>A0ABW0VTJ6</accession>
<comment type="caution">
    <text evidence="1">The sequence shown here is derived from an EMBL/GenBank/DDBJ whole genome shotgun (WGS) entry which is preliminary data.</text>
</comment>